<feature type="region of interest" description="Disordered" evidence="1">
    <location>
        <begin position="91"/>
        <end position="152"/>
    </location>
</feature>
<reference evidence="2 3" key="1">
    <citation type="submission" date="2020-10" db="EMBL/GenBank/DDBJ databases">
        <title>Complete genome sequence of Cupriavidus basilensis CCUG 49340T.</title>
        <authorList>
            <person name="Salva-Serra F."/>
            <person name="Donoso R.A."/>
            <person name="Cho K.H."/>
            <person name="Yoo J.A."/>
            <person name="Lee K."/>
            <person name="Yoon S.-H."/>
            <person name="Perez-Pantoja D."/>
            <person name="Moore E.R.B."/>
        </authorList>
    </citation>
    <scope>NUCLEOTIDE SEQUENCE [LARGE SCALE GENOMIC DNA]</scope>
    <source>
        <strain evidence="3">CCUG 49340</strain>
    </source>
</reference>
<sequence length="311" mass="35003">MSNPWFRMYSEFATDAKVQSMSEPMQRRLMMLFCLRCSNALATLQEDELAFALRLSDEELAETKALFVRKGFVDEGWNLCNWDKRQFVSDSSTGRSRKHREGKKKDVQQPCNVAATPPDTDTEADTDTETSVVHEGESGSAPPPAATGKATRLPKGWVLPKPWGEWALTEHPSWTADHTRKVAEMFRDHWHAAGGANARKADWEATWRNWVRREGPMAGSGAAGGATATTNSGSQWWRSNEAIEAEGAKHRVVWKRAQGEHFPDFKVRVFKAAGEGPWRDELMADLLRTKSSRYAEIHQYIYGHPPIGDAE</sequence>
<proteinExistence type="predicted"/>
<organism evidence="2 3">
    <name type="scientific">Cupriavidus basilensis</name>
    <dbReference type="NCBI Taxonomy" id="68895"/>
    <lineage>
        <taxon>Bacteria</taxon>
        <taxon>Pseudomonadati</taxon>
        <taxon>Pseudomonadota</taxon>
        <taxon>Betaproteobacteria</taxon>
        <taxon>Burkholderiales</taxon>
        <taxon>Burkholderiaceae</taxon>
        <taxon>Cupriavidus</taxon>
    </lineage>
</organism>
<dbReference type="AlphaFoldDB" id="A0A643G8M9"/>
<name>A0A643G8M9_9BURK</name>
<protein>
    <submittedName>
        <fullName evidence="2">Uncharacterized protein</fullName>
    </submittedName>
</protein>
<dbReference type="RefSeq" id="WP_150983267.1">
    <property type="nucleotide sequence ID" value="NZ_CP062803.1"/>
</dbReference>
<gene>
    <name evidence="2" type="ORF">F7R26_012545</name>
</gene>
<dbReference type="Proteomes" id="UP000397656">
    <property type="component" value="Chromosome 1"/>
</dbReference>
<evidence type="ECO:0000313" key="3">
    <source>
        <dbReference type="Proteomes" id="UP000397656"/>
    </source>
</evidence>
<accession>A0A643G8M9</accession>
<evidence type="ECO:0000256" key="1">
    <source>
        <dbReference type="SAM" id="MobiDB-lite"/>
    </source>
</evidence>
<dbReference type="GeneID" id="98401738"/>
<evidence type="ECO:0000313" key="2">
    <source>
        <dbReference type="EMBL" id="QOT75072.1"/>
    </source>
</evidence>
<dbReference type="EMBL" id="CP062803">
    <property type="protein sequence ID" value="QOT75072.1"/>
    <property type="molecule type" value="Genomic_DNA"/>
</dbReference>